<keyword evidence="6 10" id="KW-0808">Transferase</keyword>
<dbReference type="Gene3D" id="3.40.50.10950">
    <property type="match status" value="1"/>
</dbReference>
<dbReference type="InterPro" id="IPR004614">
    <property type="entry name" value="P_AcTrfase"/>
</dbReference>
<dbReference type="InterPro" id="IPR042112">
    <property type="entry name" value="P_AcTrfase_dom2"/>
</dbReference>
<dbReference type="NCBIfam" id="NF007233">
    <property type="entry name" value="PRK09653.1"/>
    <property type="match status" value="1"/>
</dbReference>
<keyword evidence="7" id="KW-0012">Acyltransferase</keyword>
<dbReference type="NCBIfam" id="TIGR00651">
    <property type="entry name" value="pta"/>
    <property type="match status" value="1"/>
</dbReference>
<evidence type="ECO:0000256" key="1">
    <source>
        <dbReference type="ARBA" id="ARBA00000705"/>
    </source>
</evidence>
<dbReference type="RefSeq" id="WP_008855324.1">
    <property type="nucleotide sequence ID" value="NZ_AZEB01000017.1"/>
</dbReference>
<evidence type="ECO:0000259" key="9">
    <source>
        <dbReference type="Pfam" id="PF01515"/>
    </source>
</evidence>
<comment type="caution">
    <text evidence="10">The sequence shown here is derived from an EMBL/GenBank/DDBJ whole genome shotgun (WGS) entry which is preliminary data.</text>
</comment>
<proteinExistence type="inferred from homology"/>
<comment type="similarity">
    <text evidence="3">Belongs to the phosphate acetyltransferase and butyryltransferase family.</text>
</comment>
<feature type="domain" description="Phosphate acetyl/butaryl transferase" evidence="9">
    <location>
        <begin position="4"/>
        <end position="320"/>
    </location>
</feature>
<dbReference type="SUPFAM" id="SSF53659">
    <property type="entry name" value="Isocitrate/Isopropylmalate dehydrogenase-like"/>
    <property type="match status" value="1"/>
</dbReference>
<dbReference type="Pfam" id="PF01515">
    <property type="entry name" value="PTA_PTB"/>
    <property type="match status" value="1"/>
</dbReference>
<evidence type="ECO:0000256" key="8">
    <source>
        <dbReference type="ARBA" id="ARBA00031108"/>
    </source>
</evidence>
<dbReference type="PANTHER" id="PTHR43356:SF3">
    <property type="entry name" value="PHOSPHATE ACETYLTRANSFERASE"/>
    <property type="match status" value="1"/>
</dbReference>
<dbReference type="Gene3D" id="3.40.50.10750">
    <property type="entry name" value="Isocitrate/Isopropylmalate dehydrogenase-like"/>
    <property type="match status" value="1"/>
</dbReference>
<reference evidence="10 11" key="1">
    <citation type="journal article" date="2015" name="Genome Announc.">
        <title>Expanding the biotechnology potential of lactobacilli through comparative genomics of 213 strains and associated genera.</title>
        <authorList>
            <person name="Sun Z."/>
            <person name="Harris H.M."/>
            <person name="McCann A."/>
            <person name="Guo C."/>
            <person name="Argimon S."/>
            <person name="Zhang W."/>
            <person name="Yang X."/>
            <person name="Jeffery I.B."/>
            <person name="Cooney J.C."/>
            <person name="Kagawa T.F."/>
            <person name="Liu W."/>
            <person name="Song Y."/>
            <person name="Salvetti E."/>
            <person name="Wrobel A."/>
            <person name="Rasinkangas P."/>
            <person name="Parkhill J."/>
            <person name="Rea M.C."/>
            <person name="O'Sullivan O."/>
            <person name="Ritari J."/>
            <person name="Douillard F.P."/>
            <person name="Paul Ross R."/>
            <person name="Yang R."/>
            <person name="Briner A.E."/>
            <person name="Felis G.E."/>
            <person name="de Vos W.M."/>
            <person name="Barrangou R."/>
            <person name="Klaenhammer T.R."/>
            <person name="Caufield P.W."/>
            <person name="Cui Y."/>
            <person name="Zhang H."/>
            <person name="O'Toole P.W."/>
        </authorList>
    </citation>
    <scope>NUCLEOTIDE SEQUENCE [LARGE SCALE GENOMIC DNA]</scope>
    <source>
        <strain evidence="10 11">DSM 19906</strain>
    </source>
</reference>
<keyword evidence="11" id="KW-1185">Reference proteome</keyword>
<dbReference type="GO" id="GO:0008959">
    <property type="term" value="F:phosphate acetyltransferase activity"/>
    <property type="evidence" value="ECO:0007669"/>
    <property type="project" value="UniProtKB-EC"/>
</dbReference>
<evidence type="ECO:0000313" key="11">
    <source>
        <dbReference type="Proteomes" id="UP000051439"/>
    </source>
</evidence>
<accession>A0A0R1NXH7</accession>
<dbReference type="InterPro" id="IPR050500">
    <property type="entry name" value="Phos_Acetyltrans/Butyryltrans"/>
</dbReference>
<evidence type="ECO:0000256" key="3">
    <source>
        <dbReference type="ARBA" id="ARBA00005656"/>
    </source>
</evidence>
<evidence type="ECO:0000256" key="2">
    <source>
        <dbReference type="ARBA" id="ARBA00004989"/>
    </source>
</evidence>
<dbReference type="EC" id="2.3.1.8" evidence="4"/>
<evidence type="ECO:0000313" key="10">
    <source>
        <dbReference type="EMBL" id="KRL21176.1"/>
    </source>
</evidence>
<comment type="pathway">
    <text evidence="2">Metabolic intermediate biosynthesis; acetyl-CoA biosynthesis; acetyl-CoA from acetate: step 2/2.</text>
</comment>
<sequence length="325" mass="34893">MELFESLKQKLTGHSIKIVFPEGTDERILGAVSRLAKENVLKPVVLGTEAGIKAAAANADITLDGVEIIDYQHLPKEQIDEMAKAIVERRKGKTDEAKAHEWLKDPNYFGTTLVYMDKVDGMVSGAIHATSDTVRPALQIIKTKPGVNLISGSFILQKGDQRFLFADSGINIDPNAEQLAEIAVVSADFARAFDIDPKVAMLSFSTKGSAKGEMVEKVQEATKLAQQAAPNVPIDGELQFDAAFVPSVAAKKAPDSKVAGQANVFIFPDLNSGNISYKIAERLGGFEAMGPLLQGLNKPVSDLSRGSNENEVYKVAIITAVQALA</sequence>
<dbReference type="InterPro" id="IPR002505">
    <property type="entry name" value="PTA_PTB"/>
</dbReference>
<dbReference type="PANTHER" id="PTHR43356">
    <property type="entry name" value="PHOSPHATE ACETYLTRANSFERASE"/>
    <property type="match status" value="1"/>
</dbReference>
<evidence type="ECO:0000256" key="4">
    <source>
        <dbReference type="ARBA" id="ARBA00012707"/>
    </source>
</evidence>
<dbReference type="PATRIC" id="fig|1423766.4.peg.893"/>
<dbReference type="Proteomes" id="UP000051439">
    <property type="component" value="Unassembled WGS sequence"/>
</dbReference>
<dbReference type="EMBL" id="AZEB01000017">
    <property type="protein sequence ID" value="KRL21176.1"/>
    <property type="molecule type" value="Genomic_DNA"/>
</dbReference>
<dbReference type="InterPro" id="IPR012147">
    <property type="entry name" value="P_Ac_Bu_trans"/>
</dbReference>
<dbReference type="PIRSF" id="PIRSF000428">
    <property type="entry name" value="P_Ac_trans"/>
    <property type="match status" value="1"/>
</dbReference>
<gene>
    <name evidence="10" type="ORF">FC98_GL000873</name>
</gene>
<dbReference type="AlphaFoldDB" id="A0A0R1NXH7"/>
<evidence type="ECO:0000256" key="6">
    <source>
        <dbReference type="ARBA" id="ARBA00022679"/>
    </source>
</evidence>
<protein>
    <recommendedName>
        <fullName evidence="5">Phosphate acetyltransferase</fullName>
        <ecNumber evidence="4">2.3.1.8</ecNumber>
    </recommendedName>
    <alternativeName>
        <fullName evidence="8">Phosphotransacetylase</fullName>
    </alternativeName>
</protein>
<evidence type="ECO:0000256" key="5">
    <source>
        <dbReference type="ARBA" id="ARBA00021528"/>
    </source>
</evidence>
<name>A0A0R1NXH7_9LACO</name>
<dbReference type="InterPro" id="IPR042113">
    <property type="entry name" value="P_AcTrfase_dom1"/>
</dbReference>
<comment type="catalytic activity">
    <reaction evidence="1">
        <text>acetyl-CoA + phosphate = acetyl phosphate + CoA</text>
        <dbReference type="Rhea" id="RHEA:19521"/>
        <dbReference type="ChEBI" id="CHEBI:22191"/>
        <dbReference type="ChEBI" id="CHEBI:43474"/>
        <dbReference type="ChEBI" id="CHEBI:57287"/>
        <dbReference type="ChEBI" id="CHEBI:57288"/>
        <dbReference type="EC" id="2.3.1.8"/>
    </reaction>
</comment>
<organism evidence="10 11">
    <name type="scientific">Lentilactobacillus kisonensis DSM 19906 = JCM 15041</name>
    <dbReference type="NCBI Taxonomy" id="1423766"/>
    <lineage>
        <taxon>Bacteria</taxon>
        <taxon>Bacillati</taxon>
        <taxon>Bacillota</taxon>
        <taxon>Bacilli</taxon>
        <taxon>Lactobacillales</taxon>
        <taxon>Lactobacillaceae</taxon>
        <taxon>Lentilactobacillus</taxon>
    </lineage>
</organism>
<evidence type="ECO:0000256" key="7">
    <source>
        <dbReference type="ARBA" id="ARBA00023315"/>
    </source>
</evidence>